<evidence type="ECO:0000313" key="3">
    <source>
        <dbReference type="Proteomes" id="UP000708208"/>
    </source>
</evidence>
<evidence type="ECO:0000256" key="1">
    <source>
        <dbReference type="SAM" id="MobiDB-lite"/>
    </source>
</evidence>
<sequence>RHICSLISRVKPWCVVDIDEIDPNGPFHLRAPFGHFARYVSERVHRKDKIIREKAQTNDNYVANQYYSVPLFDYVIRNLLPYAPIVNLTVFDLMDLTITDDHTNPVEYWIKILKKDTLKGTHSQKISRLVRAHCKVIQGQIKQSMSSMGIFVKEMAMEAKNSEVVDSDVGISDDDNPCDTEWRKIAEIQEKRKPPKHKSPELEHDTWGKSKSRQQLGQ</sequence>
<reference evidence="2" key="1">
    <citation type="submission" date="2021-06" db="EMBL/GenBank/DDBJ databases">
        <authorList>
            <person name="Hodson N. C."/>
            <person name="Mongue J. A."/>
            <person name="Jaron S. K."/>
        </authorList>
    </citation>
    <scope>NUCLEOTIDE SEQUENCE</scope>
</reference>
<gene>
    <name evidence="2" type="ORF">AFUS01_LOCUS24080</name>
</gene>
<dbReference type="Proteomes" id="UP000708208">
    <property type="component" value="Unassembled WGS sequence"/>
</dbReference>
<comment type="caution">
    <text evidence="2">The sequence shown here is derived from an EMBL/GenBank/DDBJ whole genome shotgun (WGS) entry which is preliminary data.</text>
</comment>
<feature type="compositionally biased region" description="Basic and acidic residues" evidence="1">
    <location>
        <begin position="187"/>
        <end position="208"/>
    </location>
</feature>
<feature type="region of interest" description="Disordered" evidence="1">
    <location>
        <begin position="187"/>
        <end position="218"/>
    </location>
</feature>
<keyword evidence="3" id="KW-1185">Reference proteome</keyword>
<name>A0A8J2P910_9HEXA</name>
<organism evidence="2 3">
    <name type="scientific">Allacma fusca</name>
    <dbReference type="NCBI Taxonomy" id="39272"/>
    <lineage>
        <taxon>Eukaryota</taxon>
        <taxon>Metazoa</taxon>
        <taxon>Ecdysozoa</taxon>
        <taxon>Arthropoda</taxon>
        <taxon>Hexapoda</taxon>
        <taxon>Collembola</taxon>
        <taxon>Symphypleona</taxon>
        <taxon>Sminthuridae</taxon>
        <taxon>Allacma</taxon>
    </lineage>
</organism>
<feature type="non-terminal residue" evidence="2">
    <location>
        <position position="1"/>
    </location>
</feature>
<protein>
    <submittedName>
        <fullName evidence="2">Uncharacterized protein</fullName>
    </submittedName>
</protein>
<dbReference type="AlphaFoldDB" id="A0A8J2P910"/>
<proteinExistence type="predicted"/>
<dbReference type="OrthoDB" id="6617931at2759"/>
<dbReference type="EMBL" id="CAJVCH010297162">
    <property type="protein sequence ID" value="CAG7785457.1"/>
    <property type="molecule type" value="Genomic_DNA"/>
</dbReference>
<accession>A0A8J2P910</accession>
<evidence type="ECO:0000313" key="2">
    <source>
        <dbReference type="EMBL" id="CAG7785457.1"/>
    </source>
</evidence>